<dbReference type="RefSeq" id="WP_160974330.1">
    <property type="nucleotide sequence ID" value="NZ_WWEN01000006.1"/>
</dbReference>
<keyword evidence="2" id="KW-1185">Reference proteome</keyword>
<proteinExistence type="predicted"/>
<name>A0A6L8LKM6_9RHOB</name>
<dbReference type="Gene3D" id="3.40.50.12500">
    <property type="match status" value="1"/>
</dbReference>
<dbReference type="PIRSF" id="PIRSF015736">
    <property type="entry name" value="MI"/>
    <property type="match status" value="1"/>
</dbReference>
<dbReference type="InterPro" id="IPR053714">
    <property type="entry name" value="Iso_Racemase_Enz_sf"/>
</dbReference>
<dbReference type="PANTHER" id="PTHR40267">
    <property type="entry name" value="BLR3294 PROTEIN"/>
    <property type="match status" value="1"/>
</dbReference>
<dbReference type="InterPro" id="IPR026286">
    <property type="entry name" value="MaiA/AMDase"/>
</dbReference>
<organism evidence="1 2">
    <name type="scientific">Thalassovita mangrovi</name>
    <dbReference type="NCBI Taxonomy" id="2692236"/>
    <lineage>
        <taxon>Bacteria</taxon>
        <taxon>Pseudomonadati</taxon>
        <taxon>Pseudomonadota</taxon>
        <taxon>Alphaproteobacteria</taxon>
        <taxon>Rhodobacterales</taxon>
        <taxon>Roseobacteraceae</taxon>
        <taxon>Thalassovita</taxon>
    </lineage>
</organism>
<dbReference type="Pfam" id="PF17645">
    <property type="entry name" value="Amdase"/>
    <property type="match status" value="1"/>
</dbReference>
<evidence type="ECO:0000313" key="1">
    <source>
        <dbReference type="EMBL" id="MYM56415.1"/>
    </source>
</evidence>
<dbReference type="AlphaFoldDB" id="A0A6L8LKM6"/>
<evidence type="ECO:0000313" key="2">
    <source>
        <dbReference type="Proteomes" id="UP000479043"/>
    </source>
</evidence>
<reference evidence="1 2" key="1">
    <citation type="submission" date="2020-01" db="EMBL/GenBank/DDBJ databases">
        <authorList>
            <person name="Chen S."/>
        </authorList>
    </citation>
    <scope>NUCLEOTIDE SEQUENCE [LARGE SCALE GENOMIC DNA]</scope>
    <source>
        <strain evidence="1 2">GS-10</strain>
    </source>
</reference>
<comment type="caution">
    <text evidence="1">The sequence shown here is derived from an EMBL/GenBank/DDBJ whole genome shotgun (WGS) entry which is preliminary data.</text>
</comment>
<accession>A0A6L8LKM6</accession>
<gene>
    <name evidence="1" type="ORF">GR167_13935</name>
</gene>
<dbReference type="EMBL" id="WWEN01000006">
    <property type="protein sequence ID" value="MYM56415.1"/>
    <property type="molecule type" value="Genomic_DNA"/>
</dbReference>
<dbReference type="PANTHER" id="PTHR40267:SF1">
    <property type="entry name" value="BLR3294 PROTEIN"/>
    <property type="match status" value="1"/>
</dbReference>
<protein>
    <submittedName>
        <fullName evidence="1">Asp/Glu racemase</fullName>
    </submittedName>
</protein>
<dbReference type="Proteomes" id="UP000479043">
    <property type="component" value="Unassembled WGS sequence"/>
</dbReference>
<sequence length="252" mass="26254">MTDFPYDLSEAEGRAATLGLIVLQVDETIEQDFRRLLPGQEVALYVTRIPSGADLTPDTIARMEHDLPDAAALLPPAARFGAVGYACTSGTTLIGVDRVEGLVRQGCRTERVCNPLTATQAALRHVGARRIGLVSPYSATIAADMRKAFEAAGVEVPRAISFGEEVEANVARIDPLSIAAAARAVADGGGIDAVFLSCTNLRTLGIIEGLEDELGLPVISSNLALAWHMATLAGAGGALSGGYRLLQGSGRG</sequence>